<evidence type="ECO:0000256" key="1">
    <source>
        <dbReference type="ARBA" id="ARBA00023239"/>
    </source>
</evidence>
<gene>
    <name evidence="4" type="ORF">KHLLAP_LOCUS2437</name>
</gene>
<dbReference type="PIRSF" id="PIRSF001365">
    <property type="entry name" value="DHDPS"/>
    <property type="match status" value="1"/>
</dbReference>
<evidence type="ECO:0000313" key="5">
    <source>
        <dbReference type="Proteomes" id="UP001295740"/>
    </source>
</evidence>
<evidence type="ECO:0000256" key="2">
    <source>
        <dbReference type="PIRNR" id="PIRNR001365"/>
    </source>
</evidence>
<comment type="caution">
    <text evidence="4">The sequence shown here is derived from an EMBL/GenBank/DDBJ whole genome shotgun (WGS) entry which is preliminary data.</text>
</comment>
<dbReference type="Proteomes" id="UP001295740">
    <property type="component" value="Unassembled WGS sequence"/>
</dbReference>
<keyword evidence="5" id="KW-1185">Reference proteome</keyword>
<comment type="similarity">
    <text evidence="2">Belongs to the DapA family.</text>
</comment>
<dbReference type="PANTHER" id="PTHR12128:SF66">
    <property type="entry name" value="4-HYDROXY-2-OXOGLUTARATE ALDOLASE, MITOCHONDRIAL"/>
    <property type="match status" value="1"/>
</dbReference>
<proteinExistence type="inferred from homology"/>
<sequence length="273" mass="29250">MSMATQRLLPQGIYTPIPTFFDEDEELDLKALSKHIHFTASAGTIPVVAGSAGEAAHLSPSERTLLIKTTRAALDEAGLPYVPIVAGVGAPSTRETMQLARQAAVAGADFVMVIPPGFYAAALQENRGEALRAFFVDVAEASALPVIVYNFPAVSGGIDLDSDLIVDVVRRSPNIVGVKLTTCVRLWELSNSPAGSKAYAEAQELQGKLALADGFMQKIGFAGMKMLLHKLFGYGPLPRRPLQPSSFAAGDDWLMDPWLCEVLAEEKRLGLII</sequence>
<name>A0AAI8VBK4_9PEZI</name>
<dbReference type="Gene3D" id="3.20.20.70">
    <property type="entry name" value="Aldolase class I"/>
    <property type="match status" value="2"/>
</dbReference>
<dbReference type="CDD" id="cd00408">
    <property type="entry name" value="DHDPS-like"/>
    <property type="match status" value="1"/>
</dbReference>
<dbReference type="Pfam" id="PF00701">
    <property type="entry name" value="DHDPS"/>
    <property type="match status" value="1"/>
</dbReference>
<protein>
    <submittedName>
        <fullName evidence="4">Uu.00g048220.m01.CDS01</fullName>
    </submittedName>
</protein>
<dbReference type="InterPro" id="IPR002220">
    <property type="entry name" value="DapA-like"/>
</dbReference>
<dbReference type="InterPro" id="IPR013785">
    <property type="entry name" value="Aldolase_TIM"/>
</dbReference>
<accession>A0AAI8VBK4</accession>
<dbReference type="SUPFAM" id="SSF51569">
    <property type="entry name" value="Aldolase"/>
    <property type="match status" value="1"/>
</dbReference>
<dbReference type="PANTHER" id="PTHR12128">
    <property type="entry name" value="DIHYDRODIPICOLINATE SYNTHASE"/>
    <property type="match status" value="1"/>
</dbReference>
<dbReference type="EMBL" id="CAUWAG010000003">
    <property type="protein sequence ID" value="CAJ2501969.1"/>
    <property type="molecule type" value="Genomic_DNA"/>
</dbReference>
<feature type="active site" description="Proton donor/acceptor" evidence="3">
    <location>
        <position position="149"/>
    </location>
</feature>
<feature type="active site" description="Schiff-base intermediate with substrate" evidence="3">
    <location>
        <position position="179"/>
    </location>
</feature>
<dbReference type="GO" id="GO:0008840">
    <property type="term" value="F:4-hydroxy-tetrahydrodipicolinate synthase activity"/>
    <property type="evidence" value="ECO:0007669"/>
    <property type="project" value="TreeGrafter"/>
</dbReference>
<evidence type="ECO:0000256" key="3">
    <source>
        <dbReference type="PIRSR" id="PIRSR001365-1"/>
    </source>
</evidence>
<dbReference type="SMART" id="SM01130">
    <property type="entry name" value="DHDPS"/>
    <property type="match status" value="1"/>
</dbReference>
<dbReference type="AlphaFoldDB" id="A0AAI8VBK4"/>
<reference evidence="4" key="1">
    <citation type="submission" date="2023-10" db="EMBL/GenBank/DDBJ databases">
        <authorList>
            <person name="Hackl T."/>
        </authorList>
    </citation>
    <scope>NUCLEOTIDE SEQUENCE</scope>
</reference>
<evidence type="ECO:0000313" key="4">
    <source>
        <dbReference type="EMBL" id="CAJ2501969.1"/>
    </source>
</evidence>
<dbReference type="PRINTS" id="PR00146">
    <property type="entry name" value="DHPICSNTHASE"/>
</dbReference>
<organism evidence="4 5">
    <name type="scientific">Anthostomella pinea</name>
    <dbReference type="NCBI Taxonomy" id="933095"/>
    <lineage>
        <taxon>Eukaryota</taxon>
        <taxon>Fungi</taxon>
        <taxon>Dikarya</taxon>
        <taxon>Ascomycota</taxon>
        <taxon>Pezizomycotina</taxon>
        <taxon>Sordariomycetes</taxon>
        <taxon>Xylariomycetidae</taxon>
        <taxon>Xylariales</taxon>
        <taxon>Xylariaceae</taxon>
        <taxon>Anthostomella</taxon>
    </lineage>
</organism>
<keyword evidence="1 2" id="KW-0456">Lyase</keyword>